<evidence type="ECO:0000313" key="1">
    <source>
        <dbReference type="EMBL" id="SMC13797.1"/>
    </source>
</evidence>
<evidence type="ECO:0000313" key="2">
    <source>
        <dbReference type="Proteomes" id="UP000193224"/>
    </source>
</evidence>
<sequence length="52" mass="6116">MFRALRWAKFLYCSYRVARLRSDNNFVRLLQSISHGLQPFGLKDSDFGAFDT</sequence>
<organism evidence="1 2">
    <name type="scientific">Roseovarius aestuarii</name>
    <dbReference type="NCBI Taxonomy" id="475083"/>
    <lineage>
        <taxon>Bacteria</taxon>
        <taxon>Pseudomonadati</taxon>
        <taxon>Pseudomonadota</taxon>
        <taxon>Alphaproteobacteria</taxon>
        <taxon>Rhodobacterales</taxon>
        <taxon>Roseobacteraceae</taxon>
        <taxon>Roseovarius</taxon>
    </lineage>
</organism>
<dbReference type="EMBL" id="FWXB01000016">
    <property type="protein sequence ID" value="SMC13797.1"/>
    <property type="molecule type" value="Genomic_DNA"/>
</dbReference>
<keyword evidence="2" id="KW-1185">Reference proteome</keyword>
<name>A0A1X7BVX5_9RHOB</name>
<protein>
    <submittedName>
        <fullName evidence="1">Uncharacterized protein</fullName>
    </submittedName>
</protein>
<dbReference type="AlphaFoldDB" id="A0A1X7BVX5"/>
<dbReference type="Proteomes" id="UP000193224">
    <property type="component" value="Unassembled WGS sequence"/>
</dbReference>
<gene>
    <name evidence="1" type="ORF">ROA7745_03657</name>
</gene>
<reference evidence="1 2" key="1">
    <citation type="submission" date="2017-03" db="EMBL/GenBank/DDBJ databases">
        <authorList>
            <person name="Afonso C.L."/>
            <person name="Miller P.J."/>
            <person name="Scott M.A."/>
            <person name="Spackman E."/>
            <person name="Goraichik I."/>
            <person name="Dimitrov K.M."/>
            <person name="Suarez D.L."/>
            <person name="Swayne D.E."/>
        </authorList>
    </citation>
    <scope>NUCLEOTIDE SEQUENCE [LARGE SCALE GENOMIC DNA]</scope>
    <source>
        <strain evidence="1 2">CECT 7745</strain>
    </source>
</reference>
<accession>A0A1X7BVX5</accession>
<proteinExistence type="predicted"/>